<evidence type="ECO:0000256" key="5">
    <source>
        <dbReference type="ARBA" id="ARBA00022777"/>
    </source>
</evidence>
<reference evidence="13 14" key="1">
    <citation type="submission" date="2022-01" db="EMBL/GenBank/DDBJ databases">
        <title>Labilibaculum sp. nov, a marine bacterium isolated from Antarctica.</title>
        <authorList>
            <person name="Dai W."/>
        </authorList>
    </citation>
    <scope>NUCLEOTIDE SEQUENCE [LARGE SCALE GENOMIC DNA]</scope>
    <source>
        <strain evidence="13 14">DW002</strain>
    </source>
</reference>
<dbReference type="InterPro" id="IPR005702">
    <property type="entry name" value="Wzc-like_C"/>
</dbReference>
<keyword evidence="14" id="KW-1185">Reference proteome</keyword>
<dbReference type="PANTHER" id="PTHR32309">
    <property type="entry name" value="TYROSINE-PROTEIN KINASE"/>
    <property type="match status" value="1"/>
</dbReference>
<evidence type="ECO:0000256" key="7">
    <source>
        <dbReference type="ARBA" id="ARBA00023137"/>
    </source>
</evidence>
<evidence type="ECO:0000256" key="3">
    <source>
        <dbReference type="ARBA" id="ARBA00022679"/>
    </source>
</evidence>
<dbReference type="InterPro" id="IPR032807">
    <property type="entry name" value="GNVR"/>
</dbReference>
<accession>A0ABT5VQ29</accession>
<evidence type="ECO:0000256" key="10">
    <source>
        <dbReference type="SAM" id="Phobius"/>
    </source>
</evidence>
<organism evidence="13 14">
    <name type="scientific">Paralabilibaculum antarcticum</name>
    <dbReference type="NCBI Taxonomy" id="2912572"/>
    <lineage>
        <taxon>Bacteria</taxon>
        <taxon>Pseudomonadati</taxon>
        <taxon>Bacteroidota</taxon>
        <taxon>Bacteroidia</taxon>
        <taxon>Marinilabiliales</taxon>
        <taxon>Marinifilaceae</taxon>
        <taxon>Paralabilibaculum</taxon>
    </lineage>
</organism>
<gene>
    <name evidence="13" type="ORF">L3049_05945</name>
</gene>
<dbReference type="EC" id="2.7.10.2" evidence="2"/>
<comment type="catalytic activity">
    <reaction evidence="8">
        <text>L-tyrosyl-[protein] + ATP = O-phospho-L-tyrosyl-[protein] + ADP + H(+)</text>
        <dbReference type="Rhea" id="RHEA:10596"/>
        <dbReference type="Rhea" id="RHEA-COMP:10136"/>
        <dbReference type="Rhea" id="RHEA-COMP:20101"/>
        <dbReference type="ChEBI" id="CHEBI:15378"/>
        <dbReference type="ChEBI" id="CHEBI:30616"/>
        <dbReference type="ChEBI" id="CHEBI:46858"/>
        <dbReference type="ChEBI" id="CHEBI:61978"/>
        <dbReference type="ChEBI" id="CHEBI:456216"/>
        <dbReference type="EC" id="2.7.10.2"/>
    </reaction>
</comment>
<evidence type="ECO:0000259" key="12">
    <source>
        <dbReference type="Pfam" id="PF13807"/>
    </source>
</evidence>
<dbReference type="Pfam" id="PF13614">
    <property type="entry name" value="AAA_31"/>
    <property type="match status" value="1"/>
</dbReference>
<dbReference type="InterPro" id="IPR027417">
    <property type="entry name" value="P-loop_NTPase"/>
</dbReference>
<evidence type="ECO:0000256" key="6">
    <source>
        <dbReference type="ARBA" id="ARBA00022840"/>
    </source>
</evidence>
<feature type="transmembrane region" description="Helical" evidence="10">
    <location>
        <begin position="505"/>
        <end position="526"/>
    </location>
</feature>
<keyword evidence="10" id="KW-1133">Transmembrane helix</keyword>
<dbReference type="CDD" id="cd05387">
    <property type="entry name" value="BY-kinase"/>
    <property type="match status" value="1"/>
</dbReference>
<evidence type="ECO:0000256" key="9">
    <source>
        <dbReference type="SAM" id="Coils"/>
    </source>
</evidence>
<dbReference type="InterPro" id="IPR025669">
    <property type="entry name" value="AAA_dom"/>
</dbReference>
<proteinExistence type="inferred from homology"/>
<dbReference type="SUPFAM" id="SSF52540">
    <property type="entry name" value="P-loop containing nucleoside triphosphate hydrolases"/>
    <property type="match status" value="1"/>
</dbReference>
<name>A0ABT5VQ29_9BACT</name>
<evidence type="ECO:0000313" key="14">
    <source>
        <dbReference type="Proteomes" id="UP001528920"/>
    </source>
</evidence>
<feature type="domain" description="AAA" evidence="11">
    <location>
        <begin position="589"/>
        <end position="710"/>
    </location>
</feature>
<keyword evidence="10" id="KW-0812">Transmembrane</keyword>
<dbReference type="Gene3D" id="3.40.50.300">
    <property type="entry name" value="P-loop containing nucleotide triphosphate hydrolases"/>
    <property type="match status" value="1"/>
</dbReference>
<evidence type="ECO:0000256" key="8">
    <source>
        <dbReference type="ARBA" id="ARBA00051245"/>
    </source>
</evidence>
<keyword evidence="4" id="KW-0547">Nucleotide-binding</keyword>
<dbReference type="Pfam" id="PF13807">
    <property type="entry name" value="GNVR"/>
    <property type="match status" value="1"/>
</dbReference>
<dbReference type="PANTHER" id="PTHR32309:SF13">
    <property type="entry name" value="FERRIC ENTEROBACTIN TRANSPORT PROTEIN FEPE"/>
    <property type="match status" value="1"/>
</dbReference>
<keyword evidence="6" id="KW-0067">ATP-binding</keyword>
<evidence type="ECO:0000256" key="4">
    <source>
        <dbReference type="ARBA" id="ARBA00022741"/>
    </source>
</evidence>
<feature type="coiled-coil region" evidence="9">
    <location>
        <begin position="314"/>
        <end position="341"/>
    </location>
</feature>
<comment type="caution">
    <text evidence="13">The sequence shown here is derived from an EMBL/GenBank/DDBJ whole genome shotgun (WGS) entry which is preliminary data.</text>
</comment>
<protein>
    <recommendedName>
        <fullName evidence="2">non-specific protein-tyrosine kinase</fullName>
        <ecNumber evidence="2">2.7.10.2</ecNumber>
    </recommendedName>
</protein>
<dbReference type="Proteomes" id="UP001528920">
    <property type="component" value="Unassembled WGS sequence"/>
</dbReference>
<feature type="coiled-coil region" evidence="9">
    <location>
        <begin position="399"/>
        <end position="437"/>
    </location>
</feature>
<dbReference type="RefSeq" id="WP_275108886.1">
    <property type="nucleotide sequence ID" value="NZ_JAKJSC010000001.1"/>
</dbReference>
<sequence length="803" mass="90791">MQNMNEMMEYFEMEEGTNVKEFIFRLLSKWHWFVLFGFLGLSGGYLISKYTQPTYKMTSTVLVHEESAGMGMDQLFEGFDMGSKTNIENHILMLKSYTLNRQALENMDRTISWFQKGNFTDVSLYKQSPYLIEEYSAENNLTGIALHVLPLGGNRYELEAVGEVVKHGVSQEVEFSQKGTYGQIFANEYFNFTLRKNEIFLGSNDRKFYFVFNDLNQLTKSYMNRLSVSLATKKADGINLNLEGNNPAREVDYMNELIRVYMNYGLAEKNRTSENTVRFIDEQLGQIVDSLSLAGQNFSDFRSKNGIVDLGQEAGLVVQKLEELESEKALAERRLDYFRNLKAYMGDAEQMKLMVSPSVVGIVDAGLNAQVVKLAEMYSRKSKLSFIAKEKNPSLLMVNNEITNTLASLDENLKNLLSNAEVELKSLSNRMDKINLELAGLPKTEQKLINIKRRFDLNNELYTFLLQKRAEAAITTASNVSDAQILDPARVDTAVKVGPKTVINLLVGLILGLALPFLVIVVGDYFNDTIKSKEDIEKESKLPIMGEIAHNNYYEELPIAKHPRSGIAESFRGLRTNLQYLFKQKDGCKVLAIHSMIPGEGKTFSSLNLASIIAMDNKKVLLVGCDLRKPRLHSIFEVDNKFGLSTYLIGNHTLKEIIQPTRTKNLHFVNSGPIPPNPAELLGTTAFGEFMAEAKKEFDYIVMDNAPVTLVTDGLLTGKHADANLFVLRQGYSNKNQIKFINQLAEKENISQLGIVLNDAVYNGYGYGYGKNYNSYGYGNGYYDEENSKKNWGQRLLRNFSKN</sequence>
<keyword evidence="7" id="KW-0829">Tyrosine-protein kinase</keyword>
<evidence type="ECO:0000256" key="1">
    <source>
        <dbReference type="ARBA" id="ARBA00007316"/>
    </source>
</evidence>
<feature type="domain" description="Tyrosine-protein kinase G-rich" evidence="12">
    <location>
        <begin position="443"/>
        <end position="520"/>
    </location>
</feature>
<comment type="similarity">
    <text evidence="1">Belongs to the CpsD/CapB family.</text>
</comment>
<keyword evidence="3 13" id="KW-0808">Transferase</keyword>
<keyword evidence="10" id="KW-0472">Membrane</keyword>
<evidence type="ECO:0000259" key="11">
    <source>
        <dbReference type="Pfam" id="PF13614"/>
    </source>
</evidence>
<dbReference type="InterPro" id="IPR050445">
    <property type="entry name" value="Bact_polysacc_biosynth/exp"/>
</dbReference>
<dbReference type="EMBL" id="JAKJSC010000001">
    <property type="protein sequence ID" value="MDE5417546.1"/>
    <property type="molecule type" value="Genomic_DNA"/>
</dbReference>
<keyword evidence="9" id="KW-0175">Coiled coil</keyword>
<evidence type="ECO:0000256" key="2">
    <source>
        <dbReference type="ARBA" id="ARBA00011903"/>
    </source>
</evidence>
<keyword evidence="5" id="KW-0418">Kinase</keyword>
<evidence type="ECO:0000313" key="13">
    <source>
        <dbReference type="EMBL" id="MDE5417546.1"/>
    </source>
</evidence>
<dbReference type="GO" id="GO:0004715">
    <property type="term" value="F:non-membrane spanning protein tyrosine kinase activity"/>
    <property type="evidence" value="ECO:0007669"/>
    <property type="project" value="UniProtKB-EC"/>
</dbReference>
<dbReference type="NCBIfam" id="TIGR01007">
    <property type="entry name" value="eps_fam"/>
    <property type="match status" value="1"/>
</dbReference>
<feature type="transmembrane region" description="Helical" evidence="10">
    <location>
        <begin position="30"/>
        <end position="47"/>
    </location>
</feature>